<dbReference type="InterPro" id="IPR052633">
    <property type="entry name" value="GRAM_domain_protein_2B"/>
</dbReference>
<keyword evidence="2" id="KW-1133">Transmembrane helix</keyword>
<evidence type="ECO:0000313" key="4">
    <source>
        <dbReference type="Ensembl" id="ENSAPOP00000020621.1"/>
    </source>
</evidence>
<dbReference type="PANTHER" id="PTHR46645:SF1">
    <property type="entry name" value="GRAM DOMAIN-CONTAINING PROTEIN"/>
    <property type="match status" value="1"/>
</dbReference>
<name>A0A3Q1FR03_9TELE</name>
<keyword evidence="2" id="KW-0812">Transmembrane</keyword>
<dbReference type="Proteomes" id="UP000257200">
    <property type="component" value="Unplaced"/>
</dbReference>
<accession>A0A3Q1FR03</accession>
<dbReference type="InterPro" id="IPR011993">
    <property type="entry name" value="PH-like_dom_sf"/>
</dbReference>
<evidence type="ECO:0000313" key="5">
    <source>
        <dbReference type="Proteomes" id="UP000257200"/>
    </source>
</evidence>
<evidence type="ECO:0000256" key="1">
    <source>
        <dbReference type="SAM" id="Coils"/>
    </source>
</evidence>
<dbReference type="PANTHER" id="PTHR46645">
    <property type="entry name" value="GRAM DOMAIN-CONTAINING PROTEIN 2B-RELATED"/>
    <property type="match status" value="1"/>
</dbReference>
<dbReference type="GeneID" id="110948955"/>
<evidence type="ECO:0000256" key="2">
    <source>
        <dbReference type="SAM" id="Phobius"/>
    </source>
</evidence>
<reference evidence="4" key="2">
    <citation type="submission" date="2025-09" db="UniProtKB">
        <authorList>
            <consortium name="Ensembl"/>
        </authorList>
    </citation>
    <scope>IDENTIFICATION</scope>
</reference>
<reference evidence="4" key="1">
    <citation type="submission" date="2025-08" db="UniProtKB">
        <authorList>
            <consortium name="Ensembl"/>
        </authorList>
    </citation>
    <scope>IDENTIFICATION</scope>
</reference>
<dbReference type="Pfam" id="PF02893">
    <property type="entry name" value="GRAM"/>
    <property type="match status" value="1"/>
</dbReference>
<dbReference type="AlphaFoldDB" id="A0A3Q1FR03"/>
<dbReference type="SMART" id="SM00568">
    <property type="entry name" value="GRAM"/>
    <property type="match status" value="1"/>
</dbReference>
<feature type="coiled-coil region" evidence="1">
    <location>
        <begin position="75"/>
        <end position="102"/>
    </location>
</feature>
<dbReference type="InParanoid" id="A0A3Q1FR03"/>
<evidence type="ECO:0000259" key="3">
    <source>
        <dbReference type="SMART" id="SM00568"/>
    </source>
</evidence>
<keyword evidence="2" id="KW-0472">Membrane</keyword>
<dbReference type="GeneTree" id="ENSGT00940000165115"/>
<keyword evidence="1" id="KW-0175">Coiled coil</keyword>
<sequence length="380" mass="43289">MQSYIRKGDQKNRNLRDQDIVLYCNYVYKCVSASQRRKCFFFIMGLKNRRFSLDSAVSLDGGLGVRRGSRFPSKKSKQSQSLDDAQQEIQELHQNLNSSMSLREQTITEENPERSDGSITRHSFSKRNISFHKLFPEIPEEENLTHTFTCALQKEVLYHGKLFVSENHVCFHSSVLLKDTKVVIPLSSVREVKKHNSALSVLSIHSADGEKYSFVSLRNREMCCKLLHSICLLAQEESANSSPHLSSADNEADQEVASSFSSLEDCGDHDFSSIDNDSSFPQMSSEGPSRSNSTRHSSLIDEDYKDVSWIWGVTDRVTPFFFLKQSRDLSFYFCVFILLLVLLLLASGYIGLRIIALEEQLNSLGALNDLSSYHREYQEN</sequence>
<dbReference type="Ensembl" id="ENSAPOT00000035342.1">
    <property type="protein sequence ID" value="ENSAPOP00000020621.1"/>
    <property type="gene ID" value="ENSAPOG00000024203.1"/>
</dbReference>
<dbReference type="InterPro" id="IPR004182">
    <property type="entry name" value="GRAM"/>
</dbReference>
<dbReference type="STRING" id="80966.ENSAPOP00000020621"/>
<feature type="transmembrane region" description="Helical" evidence="2">
    <location>
        <begin position="329"/>
        <end position="352"/>
    </location>
</feature>
<protein>
    <submittedName>
        <fullName evidence="4">GRAM domain-containing protein 2B-like</fullName>
    </submittedName>
</protein>
<proteinExistence type="predicted"/>
<feature type="domain" description="GRAM" evidence="3">
    <location>
        <begin position="129"/>
        <end position="196"/>
    </location>
</feature>
<keyword evidence="5" id="KW-1185">Reference proteome</keyword>
<dbReference type="RefSeq" id="XP_022046436.1">
    <property type="nucleotide sequence ID" value="XM_022190744.2"/>
</dbReference>
<organism evidence="4 5">
    <name type="scientific">Acanthochromis polyacanthus</name>
    <name type="common">spiny chromis</name>
    <dbReference type="NCBI Taxonomy" id="80966"/>
    <lineage>
        <taxon>Eukaryota</taxon>
        <taxon>Metazoa</taxon>
        <taxon>Chordata</taxon>
        <taxon>Craniata</taxon>
        <taxon>Vertebrata</taxon>
        <taxon>Euteleostomi</taxon>
        <taxon>Actinopterygii</taxon>
        <taxon>Neopterygii</taxon>
        <taxon>Teleostei</taxon>
        <taxon>Neoteleostei</taxon>
        <taxon>Acanthomorphata</taxon>
        <taxon>Ovalentaria</taxon>
        <taxon>Pomacentridae</taxon>
        <taxon>Acanthochromis</taxon>
    </lineage>
</organism>
<dbReference type="Gene3D" id="2.30.29.30">
    <property type="entry name" value="Pleckstrin-homology domain (PH domain)/Phosphotyrosine-binding domain (PTB)"/>
    <property type="match status" value="1"/>
</dbReference>